<gene>
    <name evidence="1" type="ORF">M9H77_16525</name>
</gene>
<organism evidence="1 2">
    <name type="scientific">Catharanthus roseus</name>
    <name type="common">Madagascar periwinkle</name>
    <name type="synonym">Vinca rosea</name>
    <dbReference type="NCBI Taxonomy" id="4058"/>
    <lineage>
        <taxon>Eukaryota</taxon>
        <taxon>Viridiplantae</taxon>
        <taxon>Streptophyta</taxon>
        <taxon>Embryophyta</taxon>
        <taxon>Tracheophyta</taxon>
        <taxon>Spermatophyta</taxon>
        <taxon>Magnoliopsida</taxon>
        <taxon>eudicotyledons</taxon>
        <taxon>Gunneridae</taxon>
        <taxon>Pentapetalae</taxon>
        <taxon>asterids</taxon>
        <taxon>lamiids</taxon>
        <taxon>Gentianales</taxon>
        <taxon>Apocynaceae</taxon>
        <taxon>Rauvolfioideae</taxon>
        <taxon>Vinceae</taxon>
        <taxon>Catharanthinae</taxon>
        <taxon>Catharanthus</taxon>
    </lineage>
</organism>
<evidence type="ECO:0000313" key="2">
    <source>
        <dbReference type="Proteomes" id="UP001060085"/>
    </source>
</evidence>
<keyword evidence="2" id="KW-1185">Reference proteome</keyword>
<name>A0ACC0B1Z2_CATRO</name>
<reference evidence="2" key="1">
    <citation type="journal article" date="2023" name="Nat. Plants">
        <title>Single-cell RNA sequencing provides a high-resolution roadmap for understanding the multicellular compartmentation of specialized metabolism.</title>
        <authorList>
            <person name="Sun S."/>
            <person name="Shen X."/>
            <person name="Li Y."/>
            <person name="Li Y."/>
            <person name="Wang S."/>
            <person name="Li R."/>
            <person name="Zhang H."/>
            <person name="Shen G."/>
            <person name="Guo B."/>
            <person name="Wei J."/>
            <person name="Xu J."/>
            <person name="St-Pierre B."/>
            <person name="Chen S."/>
            <person name="Sun C."/>
        </authorList>
    </citation>
    <scope>NUCLEOTIDE SEQUENCE [LARGE SCALE GENOMIC DNA]</scope>
</reference>
<protein>
    <submittedName>
        <fullName evidence="1">Uncharacterized protein</fullName>
    </submittedName>
</protein>
<dbReference type="Proteomes" id="UP001060085">
    <property type="component" value="Linkage Group LG04"/>
</dbReference>
<accession>A0ACC0B1Z2</accession>
<sequence length="150" mass="17543">MRYRRREGGLLSWVFDTFKQFQLLKKKFLFLGSFQHQETIYVHHSLLTCVFEHHFNSQQLQFFFFNSNSNPNTNKNSAIQSKGFKQKLQNLLLLNFPSPAINSAFFFTEVEALARQWSFLLKTSSLFFSLAAEVLASDLISLFISIDTNR</sequence>
<evidence type="ECO:0000313" key="1">
    <source>
        <dbReference type="EMBL" id="KAI5666672.1"/>
    </source>
</evidence>
<proteinExistence type="predicted"/>
<comment type="caution">
    <text evidence="1">The sequence shown here is derived from an EMBL/GenBank/DDBJ whole genome shotgun (WGS) entry which is preliminary data.</text>
</comment>
<dbReference type="EMBL" id="CM044704">
    <property type="protein sequence ID" value="KAI5666672.1"/>
    <property type="molecule type" value="Genomic_DNA"/>
</dbReference>